<sequence>MNNIYYETDEILAHKDATKRINSLLWKFLYKRVQRRLKNSIITVENIRKIIFNKHNSIGCSIDAPFPYVMFRREPIWYFISNEREYYIPLSIGFSRAEVCYDIVLIDGEIDLRNKTISKKPLDKRLYHTPILFLRNFQWLEESFKVLLEHIQKEDEKALKR</sequence>
<accession>A0AAX2AEV0</accession>
<evidence type="ECO:0000313" key="1">
    <source>
        <dbReference type="EMBL" id="RXK15239.1"/>
    </source>
</evidence>
<organism evidence="1 2">
    <name type="scientific">Malaciobacter mytili LMG 24559</name>
    <dbReference type="NCBI Taxonomy" id="1032238"/>
    <lineage>
        <taxon>Bacteria</taxon>
        <taxon>Pseudomonadati</taxon>
        <taxon>Campylobacterota</taxon>
        <taxon>Epsilonproteobacteria</taxon>
        <taxon>Campylobacterales</taxon>
        <taxon>Arcobacteraceae</taxon>
        <taxon>Malaciobacter</taxon>
    </lineage>
</organism>
<dbReference type="Proteomes" id="UP000290092">
    <property type="component" value="Unassembled WGS sequence"/>
</dbReference>
<proteinExistence type="predicted"/>
<protein>
    <submittedName>
        <fullName evidence="1">Uncharacterized protein</fullName>
    </submittedName>
</protein>
<dbReference type="EMBL" id="NXID01000033">
    <property type="protein sequence ID" value="RXK15239.1"/>
    <property type="molecule type" value="Genomic_DNA"/>
</dbReference>
<name>A0AAX2AEV0_9BACT</name>
<dbReference type="AlphaFoldDB" id="A0AAX2AEV0"/>
<comment type="caution">
    <text evidence="1">The sequence shown here is derived from an EMBL/GenBank/DDBJ whole genome shotgun (WGS) entry which is preliminary data.</text>
</comment>
<reference evidence="1 2" key="1">
    <citation type="submission" date="2017-09" db="EMBL/GenBank/DDBJ databases">
        <title>Genomics of the genus Arcobacter.</title>
        <authorList>
            <person name="Perez-Cataluna A."/>
            <person name="Figueras M.J."/>
            <person name="Salas-Masso N."/>
        </authorList>
    </citation>
    <scope>NUCLEOTIDE SEQUENCE [LARGE SCALE GENOMIC DNA]</scope>
    <source>
        <strain evidence="1 2">CECT 7386</strain>
    </source>
</reference>
<dbReference type="KEGG" id="amyt:AMYT_1617"/>
<evidence type="ECO:0000313" key="2">
    <source>
        <dbReference type="Proteomes" id="UP000290092"/>
    </source>
</evidence>
<gene>
    <name evidence="1" type="ORF">CP985_09705</name>
</gene>
<keyword evidence="2" id="KW-1185">Reference proteome</keyword>
<dbReference type="RefSeq" id="WP_114842040.1">
    <property type="nucleotide sequence ID" value="NZ_CP031219.1"/>
</dbReference>